<dbReference type="Pfam" id="PF14821">
    <property type="entry name" value="Thr_synth_N"/>
    <property type="match status" value="1"/>
</dbReference>
<dbReference type="AlphaFoldDB" id="A0A9X3UQN6"/>
<evidence type="ECO:0000256" key="10">
    <source>
        <dbReference type="ARBA" id="ARBA00049144"/>
    </source>
</evidence>
<comment type="similarity">
    <text evidence="3">Belongs to the threonine synthase family.</text>
</comment>
<dbReference type="Gene3D" id="3.40.50.1100">
    <property type="match status" value="2"/>
</dbReference>
<organism evidence="15 16">
    <name type="scientific">Pasteurella multocida</name>
    <dbReference type="NCBI Taxonomy" id="747"/>
    <lineage>
        <taxon>Bacteria</taxon>
        <taxon>Pseudomonadati</taxon>
        <taxon>Pseudomonadota</taxon>
        <taxon>Gammaproteobacteria</taxon>
        <taxon>Pasteurellales</taxon>
        <taxon>Pasteurellaceae</taxon>
        <taxon>Pasteurella</taxon>
    </lineage>
</organism>
<evidence type="ECO:0000256" key="2">
    <source>
        <dbReference type="ARBA" id="ARBA00004979"/>
    </source>
</evidence>
<dbReference type="InterPro" id="IPR000634">
    <property type="entry name" value="Ser/Thr_deHydtase_PyrdxlP-BS"/>
</dbReference>
<keyword evidence="8 12" id="KW-0663">Pyridoxal phosphate</keyword>
<reference evidence="15" key="1">
    <citation type="submission" date="2022-07" db="EMBL/GenBank/DDBJ databases">
        <title>Genome-based characterization of novel serogroup A variants of Pasteurella multocida.</title>
        <authorList>
            <person name="Prajapati A."/>
            <person name="Yogisharadhya R."/>
            <person name="Mohanty N."/>
            <person name="Chanda M."/>
            <person name="Mendem S.K."/>
            <person name="Siddaramappa S."/>
            <person name="Shivachandra S.B."/>
        </authorList>
    </citation>
    <scope>NUCLEOTIDE SEQUENCE</scope>
    <source>
        <strain evidence="15">NIVEDIPm19</strain>
    </source>
</reference>
<keyword evidence="9 15" id="KW-0456">Lyase</keyword>
<dbReference type="PANTHER" id="PTHR42690:SF1">
    <property type="entry name" value="THREONINE SYNTHASE-LIKE 2"/>
    <property type="match status" value="1"/>
</dbReference>
<evidence type="ECO:0000313" key="15">
    <source>
        <dbReference type="EMBL" id="MDA5623011.1"/>
    </source>
</evidence>
<evidence type="ECO:0000256" key="8">
    <source>
        <dbReference type="ARBA" id="ARBA00022898"/>
    </source>
</evidence>
<keyword evidence="6" id="KW-0028">Amino-acid biosynthesis</keyword>
<evidence type="ECO:0000256" key="5">
    <source>
        <dbReference type="ARBA" id="ARBA00018679"/>
    </source>
</evidence>
<evidence type="ECO:0000256" key="11">
    <source>
        <dbReference type="NCBIfam" id="TIGR00260"/>
    </source>
</evidence>
<name>A0A9X3UQN6_PASMD</name>
<dbReference type="Pfam" id="PF00291">
    <property type="entry name" value="PALP"/>
    <property type="match status" value="1"/>
</dbReference>
<evidence type="ECO:0000256" key="6">
    <source>
        <dbReference type="ARBA" id="ARBA00022605"/>
    </source>
</evidence>
<dbReference type="InterPro" id="IPR037158">
    <property type="entry name" value="Thr_synth_N_sf"/>
</dbReference>
<dbReference type="Proteomes" id="UP001145481">
    <property type="component" value="Unassembled WGS sequence"/>
</dbReference>
<feature type="domain" description="Tryptophan synthase beta chain-like PALP" evidence="13">
    <location>
        <begin position="87"/>
        <end position="371"/>
    </location>
</feature>
<evidence type="ECO:0000256" key="7">
    <source>
        <dbReference type="ARBA" id="ARBA00022697"/>
    </source>
</evidence>
<dbReference type="PANTHER" id="PTHR42690">
    <property type="entry name" value="THREONINE SYNTHASE FAMILY MEMBER"/>
    <property type="match status" value="1"/>
</dbReference>
<comment type="cofactor">
    <cofactor evidence="1 12">
        <name>pyridoxal 5'-phosphate</name>
        <dbReference type="ChEBI" id="CHEBI:597326"/>
    </cofactor>
</comment>
<comment type="caution">
    <text evidence="15">The sequence shown here is derived from an EMBL/GenBank/DDBJ whole genome shotgun (WGS) entry which is preliminary data.</text>
</comment>
<dbReference type="Gene3D" id="3.90.1380.10">
    <property type="entry name" value="Threonine synthase, N-terminal domain"/>
    <property type="match status" value="1"/>
</dbReference>
<evidence type="ECO:0000259" key="13">
    <source>
        <dbReference type="Pfam" id="PF00291"/>
    </source>
</evidence>
<proteinExistence type="inferred from homology"/>
<protein>
    <recommendedName>
        <fullName evidence="5 11">Threonine synthase</fullName>
        <ecNumber evidence="4 11">4.2.3.1</ecNumber>
    </recommendedName>
</protein>
<dbReference type="GO" id="GO:0009088">
    <property type="term" value="P:threonine biosynthetic process"/>
    <property type="evidence" value="ECO:0007669"/>
    <property type="project" value="UniProtKB-UniRule"/>
</dbReference>
<comment type="pathway">
    <text evidence="2">Amino-acid biosynthesis; L-threonine biosynthesis; L-threonine from L-aspartate: step 5/5.</text>
</comment>
<feature type="domain" description="Threonine synthase N-terminal" evidence="14">
    <location>
        <begin position="10"/>
        <end position="78"/>
    </location>
</feature>
<dbReference type="PROSITE" id="PS00165">
    <property type="entry name" value="DEHYDRATASE_SER_THR"/>
    <property type="match status" value="1"/>
</dbReference>
<evidence type="ECO:0000256" key="9">
    <source>
        <dbReference type="ARBA" id="ARBA00023239"/>
    </source>
</evidence>
<dbReference type="FunFam" id="3.40.50.1100:FF:000026">
    <property type="entry name" value="Threonine synthase"/>
    <property type="match status" value="1"/>
</dbReference>
<accession>A0A9X3UQN6</accession>
<evidence type="ECO:0000313" key="16">
    <source>
        <dbReference type="Proteomes" id="UP001145481"/>
    </source>
</evidence>
<evidence type="ECO:0000256" key="12">
    <source>
        <dbReference type="PIRSR" id="PIRSR604450-51"/>
    </source>
</evidence>
<dbReference type="EC" id="4.2.3.1" evidence="4 11"/>
<keyword evidence="7" id="KW-0791">Threonine biosynthesis</keyword>
<feature type="modified residue" description="N6-(pyridoxal phosphate)lysine" evidence="12">
    <location>
        <position position="105"/>
    </location>
</feature>
<sequence length="424" mass="46419">MNLYNIKHPEEQVNFAQAVRQGLGKNQGLFFPETLPHFEDIDALLALPLVERSQKILSALIGEEISPTQLAKMVENAFTFPAPVAKVEEGVYALELFHGPTLAFKDFGGRFMAQALATVRGEGKITILTATSGDTGAAVAHAFYGLENIDVVILYPQGKISPLQEKLFCTLGGNIRTIAINGDFDDCQALVKQAFDDAELRQAIGLNSANSINISRLLAQVCYYFEAVAQLPKAARDNLVVSVPSGNFGNLTAGLIAKSLGLPIKRFVASTNVNDTVPRYLRSGNWQPHDTLATLSNAMDVSRPNNWPRVEELFKRNGWALSELHSDAVNDNETEQTLKDMYAKGYLCEPHGAVAYRVLKQDLQPGETGLFLCTAHPAKFKESVERILALELPLPDALAKHAALPLLSDIMENNFAKLRAYLLA</sequence>
<evidence type="ECO:0000256" key="3">
    <source>
        <dbReference type="ARBA" id="ARBA00005517"/>
    </source>
</evidence>
<dbReference type="InterPro" id="IPR004450">
    <property type="entry name" value="Thr_synthase-like"/>
</dbReference>
<dbReference type="NCBIfam" id="TIGR00260">
    <property type="entry name" value="thrC"/>
    <property type="match status" value="1"/>
</dbReference>
<dbReference type="InterPro" id="IPR051166">
    <property type="entry name" value="Threonine_Synthase"/>
</dbReference>
<dbReference type="RefSeq" id="WP_195188793.1">
    <property type="nucleotide sequence ID" value="NZ_JADMLJ010000001.1"/>
</dbReference>
<evidence type="ECO:0000259" key="14">
    <source>
        <dbReference type="Pfam" id="PF14821"/>
    </source>
</evidence>
<dbReference type="SUPFAM" id="SSF53686">
    <property type="entry name" value="Tryptophan synthase beta subunit-like PLP-dependent enzymes"/>
    <property type="match status" value="1"/>
</dbReference>
<gene>
    <name evidence="15" type="primary">thrC</name>
    <name evidence="15" type="ORF">NM948_05570</name>
</gene>
<evidence type="ECO:0000256" key="1">
    <source>
        <dbReference type="ARBA" id="ARBA00001933"/>
    </source>
</evidence>
<comment type="catalytic activity">
    <reaction evidence="10">
        <text>O-phospho-L-homoserine + H2O = L-threonine + phosphate</text>
        <dbReference type="Rhea" id="RHEA:10840"/>
        <dbReference type="ChEBI" id="CHEBI:15377"/>
        <dbReference type="ChEBI" id="CHEBI:43474"/>
        <dbReference type="ChEBI" id="CHEBI:57590"/>
        <dbReference type="ChEBI" id="CHEBI:57926"/>
        <dbReference type="EC" id="4.2.3.1"/>
    </reaction>
</comment>
<dbReference type="GO" id="GO:0004795">
    <property type="term" value="F:threonine synthase activity"/>
    <property type="evidence" value="ECO:0007669"/>
    <property type="project" value="UniProtKB-UniRule"/>
</dbReference>
<dbReference type="GO" id="GO:0030170">
    <property type="term" value="F:pyridoxal phosphate binding"/>
    <property type="evidence" value="ECO:0007669"/>
    <property type="project" value="InterPro"/>
</dbReference>
<dbReference type="EMBL" id="JANJHC010000009">
    <property type="protein sequence ID" value="MDA5623011.1"/>
    <property type="molecule type" value="Genomic_DNA"/>
</dbReference>
<dbReference type="InterPro" id="IPR029144">
    <property type="entry name" value="Thr_synth_N"/>
</dbReference>
<evidence type="ECO:0000256" key="4">
    <source>
        <dbReference type="ARBA" id="ARBA00013028"/>
    </source>
</evidence>
<dbReference type="InterPro" id="IPR001926">
    <property type="entry name" value="TrpB-like_PALP"/>
</dbReference>
<dbReference type="InterPro" id="IPR036052">
    <property type="entry name" value="TrpB-like_PALP_sf"/>
</dbReference>